<evidence type="ECO:0000313" key="2">
    <source>
        <dbReference type="EMBL" id="MBB3111328.1"/>
    </source>
</evidence>
<sequence>MRTTMEALQAFEATVGRYFVELENLDMTQLLAKPNEEEWSIGQMYMHLIQSAQFMHLRNVDLCLAGNDVLSGQELDKTENGRAAFERGSFPPIRIRVPASPQYTPQQPENKEQLTEGLRGVVERMRRTEIALSQPHQGNKAIHPNFGALDATEWFLLVEMHYRHHLLQLERLQHFLVNQKFDFH</sequence>
<dbReference type="SUPFAM" id="SSF109854">
    <property type="entry name" value="DinB/YfiT-like putative metalloenzymes"/>
    <property type="match status" value="1"/>
</dbReference>
<dbReference type="Proteomes" id="UP000570361">
    <property type="component" value="Unassembled WGS sequence"/>
</dbReference>
<name>A0A7W5FNL7_9BACL</name>
<dbReference type="Pfam" id="PF12867">
    <property type="entry name" value="DinB_2"/>
    <property type="match status" value="1"/>
</dbReference>
<gene>
    <name evidence="2" type="ORF">FHS18_003396</name>
</gene>
<dbReference type="Gene3D" id="1.20.120.450">
    <property type="entry name" value="dinb family like domain"/>
    <property type="match status" value="1"/>
</dbReference>
<organism evidence="2 3">
    <name type="scientific">Paenibacillus phyllosphaerae</name>
    <dbReference type="NCBI Taxonomy" id="274593"/>
    <lineage>
        <taxon>Bacteria</taxon>
        <taxon>Bacillati</taxon>
        <taxon>Bacillota</taxon>
        <taxon>Bacilli</taxon>
        <taxon>Bacillales</taxon>
        <taxon>Paenibacillaceae</taxon>
        <taxon>Paenibacillus</taxon>
    </lineage>
</organism>
<reference evidence="2 3" key="1">
    <citation type="submission" date="2020-08" db="EMBL/GenBank/DDBJ databases">
        <title>Genomic Encyclopedia of Type Strains, Phase III (KMG-III): the genomes of soil and plant-associated and newly described type strains.</title>
        <authorList>
            <person name="Whitman W."/>
        </authorList>
    </citation>
    <scope>NUCLEOTIDE SEQUENCE [LARGE SCALE GENOMIC DNA]</scope>
    <source>
        <strain evidence="2 3">CECT 5862</strain>
    </source>
</reference>
<dbReference type="AlphaFoldDB" id="A0A7W5FNL7"/>
<proteinExistence type="predicted"/>
<evidence type="ECO:0000313" key="3">
    <source>
        <dbReference type="Proteomes" id="UP000570361"/>
    </source>
</evidence>
<dbReference type="RefSeq" id="WP_183601218.1">
    <property type="nucleotide sequence ID" value="NZ_JACHXK010000007.1"/>
</dbReference>
<accession>A0A7W5FNL7</accession>
<comment type="caution">
    <text evidence="2">The sequence shown here is derived from an EMBL/GenBank/DDBJ whole genome shotgun (WGS) entry which is preliminary data.</text>
</comment>
<dbReference type="EMBL" id="JACHXK010000007">
    <property type="protein sequence ID" value="MBB3111328.1"/>
    <property type="molecule type" value="Genomic_DNA"/>
</dbReference>
<dbReference type="InterPro" id="IPR034660">
    <property type="entry name" value="DinB/YfiT-like"/>
</dbReference>
<feature type="domain" description="DinB-like" evidence="1">
    <location>
        <begin position="11"/>
        <end position="169"/>
    </location>
</feature>
<protein>
    <recommendedName>
        <fullName evidence="1">DinB-like domain-containing protein</fullName>
    </recommendedName>
</protein>
<dbReference type="InterPro" id="IPR024775">
    <property type="entry name" value="DinB-like"/>
</dbReference>
<keyword evidence="3" id="KW-1185">Reference proteome</keyword>
<evidence type="ECO:0000259" key="1">
    <source>
        <dbReference type="Pfam" id="PF12867"/>
    </source>
</evidence>